<accession>A0AAV3XQA7</accession>
<organism evidence="1 2">
    <name type="scientific">Microseira wollei NIES-4236</name>
    <dbReference type="NCBI Taxonomy" id="2530354"/>
    <lineage>
        <taxon>Bacteria</taxon>
        <taxon>Bacillati</taxon>
        <taxon>Cyanobacteriota</taxon>
        <taxon>Cyanophyceae</taxon>
        <taxon>Oscillatoriophycideae</taxon>
        <taxon>Aerosakkonematales</taxon>
        <taxon>Aerosakkonemataceae</taxon>
        <taxon>Microseira</taxon>
    </lineage>
</organism>
<evidence type="ECO:0000313" key="2">
    <source>
        <dbReference type="Proteomes" id="UP001050975"/>
    </source>
</evidence>
<proteinExistence type="predicted"/>
<evidence type="ECO:0000313" key="1">
    <source>
        <dbReference type="EMBL" id="GET42430.1"/>
    </source>
</evidence>
<evidence type="ECO:0008006" key="3">
    <source>
        <dbReference type="Google" id="ProtNLM"/>
    </source>
</evidence>
<keyword evidence="2" id="KW-1185">Reference proteome</keyword>
<comment type="caution">
    <text evidence="1">The sequence shown here is derived from an EMBL/GenBank/DDBJ whole genome shotgun (WGS) entry which is preliminary data.</text>
</comment>
<dbReference type="AlphaFoldDB" id="A0AAV3XQA7"/>
<sequence length="82" mass="8847">MFETKVSLVAEMGINGLGRLCAALNITPLASLSYYILGLSLKVVPKYLSKSIGREIGKVRGIVACWREAVPLTFPLLSIPTP</sequence>
<dbReference type="EMBL" id="BLAY01000164">
    <property type="protein sequence ID" value="GET42430.1"/>
    <property type="molecule type" value="Genomic_DNA"/>
</dbReference>
<name>A0AAV3XQA7_9CYAN</name>
<dbReference type="Proteomes" id="UP001050975">
    <property type="component" value="Unassembled WGS sequence"/>
</dbReference>
<gene>
    <name evidence="1" type="ORF">MiSe_72470</name>
</gene>
<reference evidence="1" key="1">
    <citation type="submission" date="2019-10" db="EMBL/GenBank/DDBJ databases">
        <title>Draft genome sequece of Microseira wollei NIES-4236.</title>
        <authorList>
            <person name="Yamaguchi H."/>
            <person name="Suzuki S."/>
            <person name="Kawachi M."/>
        </authorList>
    </citation>
    <scope>NUCLEOTIDE SEQUENCE</scope>
    <source>
        <strain evidence="1">NIES-4236</strain>
    </source>
</reference>
<protein>
    <recommendedName>
        <fullName evidence="3">Transposase</fullName>
    </recommendedName>
</protein>